<dbReference type="EMBL" id="KV722626">
    <property type="protein sequence ID" value="OCH84881.1"/>
    <property type="molecule type" value="Genomic_DNA"/>
</dbReference>
<dbReference type="Gene3D" id="3.80.10.10">
    <property type="entry name" value="Ribonuclease Inhibitor"/>
    <property type="match status" value="1"/>
</dbReference>
<accession>A0A8E2DFF6</accession>
<evidence type="ECO:0000313" key="1">
    <source>
        <dbReference type="EMBL" id="OCH84881.1"/>
    </source>
</evidence>
<dbReference type="AlphaFoldDB" id="A0A8E2DFF6"/>
<evidence type="ECO:0000313" key="2">
    <source>
        <dbReference type="Proteomes" id="UP000250043"/>
    </source>
</evidence>
<dbReference type="OrthoDB" id="2750183at2759"/>
<name>A0A8E2DFF6_9APHY</name>
<reference evidence="1 2" key="1">
    <citation type="submission" date="2016-07" db="EMBL/GenBank/DDBJ databases">
        <title>Draft genome of the white-rot fungus Obba rivulosa 3A-2.</title>
        <authorList>
            <consortium name="DOE Joint Genome Institute"/>
            <person name="Miettinen O."/>
            <person name="Riley R."/>
            <person name="Acob R."/>
            <person name="Barry K."/>
            <person name="Cullen D."/>
            <person name="De Vries R."/>
            <person name="Hainaut M."/>
            <person name="Hatakka A."/>
            <person name="Henrissat B."/>
            <person name="Hilden K."/>
            <person name="Kuo R."/>
            <person name="Labutti K."/>
            <person name="Lipzen A."/>
            <person name="Makela M.R."/>
            <person name="Sandor L."/>
            <person name="Spatafora J.W."/>
            <person name="Grigoriev I.V."/>
            <person name="Hibbett D.S."/>
        </authorList>
    </citation>
    <scope>NUCLEOTIDE SEQUENCE [LARGE SCALE GENOMIC DNA]</scope>
    <source>
        <strain evidence="1 2">3A-2</strain>
    </source>
</reference>
<gene>
    <name evidence="1" type="ORF">OBBRIDRAFT_839380</name>
</gene>
<dbReference type="InterPro" id="IPR032675">
    <property type="entry name" value="LRR_dom_sf"/>
</dbReference>
<dbReference type="SUPFAM" id="SSF52047">
    <property type="entry name" value="RNI-like"/>
    <property type="match status" value="1"/>
</dbReference>
<sequence length="455" mass="52074">MALTCRTVYAYLIPFVRFWHVRIKERDADNVRHQLYTDFPRRLQFVRELSLEWTMLADNIFISVPAESDKTVRIAADILTIGRQLEVLRFPSLRDMGNQAGEYLATACKNSTSLKHLDIYHASEHDWAMIGEMEAPLRTLCVRTYMPMLFSAENFVFPDLARFASTLEVLTLEAGSGILFRPPSRRCSSLHTLSLSHARSVHLSSLATLFPNVRVLRIQDIGLSADAGVVSQGGVWPRLDTITSDIRSLSALGWRNHVARLNIICRNIGQRDFPWLVWYLGLVSPTTFSITFEFIDNVDWLKYVTAVRDRCTTLSNLIVYVHLNTELIRQDAPSKLFQAVCNLFPSTTHLVLRVKWYTCVIGMNKSLSTRIRQMWSSNSGSKYIGRLTEKTDVRKLILTIAQHLPRLRFVFVEIVSEGDLYWTIEREQKGKLSARELTPMVGQSVVKERSLTSPF</sequence>
<keyword evidence="2" id="KW-1185">Reference proteome</keyword>
<organism evidence="1 2">
    <name type="scientific">Obba rivulosa</name>
    <dbReference type="NCBI Taxonomy" id="1052685"/>
    <lineage>
        <taxon>Eukaryota</taxon>
        <taxon>Fungi</taxon>
        <taxon>Dikarya</taxon>
        <taxon>Basidiomycota</taxon>
        <taxon>Agaricomycotina</taxon>
        <taxon>Agaricomycetes</taxon>
        <taxon>Polyporales</taxon>
        <taxon>Gelatoporiaceae</taxon>
        <taxon>Obba</taxon>
    </lineage>
</organism>
<dbReference type="Proteomes" id="UP000250043">
    <property type="component" value="Unassembled WGS sequence"/>
</dbReference>
<protein>
    <submittedName>
        <fullName evidence="1">Uncharacterized protein</fullName>
    </submittedName>
</protein>
<proteinExistence type="predicted"/>